<keyword evidence="4 10" id="KW-1133">Transmembrane helix</keyword>
<evidence type="ECO:0000313" key="12">
    <source>
        <dbReference type="EnsemblMetazoa" id="XP_028515906.1"/>
    </source>
</evidence>
<keyword evidence="6 10" id="KW-0472">Membrane</keyword>
<dbReference type="PANTHER" id="PTHR24246:SF27">
    <property type="entry name" value="ADENOSINE RECEPTOR, ISOFORM A"/>
    <property type="match status" value="1"/>
</dbReference>
<dbReference type="InterPro" id="IPR000276">
    <property type="entry name" value="GPCR_Rhodpsn"/>
</dbReference>
<feature type="transmembrane region" description="Helical" evidence="10">
    <location>
        <begin position="217"/>
        <end position="241"/>
    </location>
</feature>
<feature type="transmembrane region" description="Helical" evidence="10">
    <location>
        <begin position="104"/>
        <end position="123"/>
    </location>
</feature>
<dbReference type="PANTHER" id="PTHR24246">
    <property type="entry name" value="OLFACTORY RECEPTOR AND ADENOSINE RECEPTOR"/>
    <property type="match status" value="1"/>
</dbReference>
<dbReference type="KEGG" id="epa:114575373"/>
<keyword evidence="13" id="KW-1185">Reference proteome</keyword>
<evidence type="ECO:0000259" key="11">
    <source>
        <dbReference type="PROSITE" id="PS50262"/>
    </source>
</evidence>
<evidence type="ECO:0000256" key="7">
    <source>
        <dbReference type="ARBA" id="ARBA00023170"/>
    </source>
</evidence>
<dbReference type="Gene3D" id="1.20.1070.10">
    <property type="entry name" value="Rhodopsin 7-helix transmembrane proteins"/>
    <property type="match status" value="1"/>
</dbReference>
<name>A0A913YNY4_EXADI</name>
<keyword evidence="5" id="KW-0297">G-protein coupled receptor</keyword>
<evidence type="ECO:0000256" key="3">
    <source>
        <dbReference type="ARBA" id="ARBA00022692"/>
    </source>
</evidence>
<dbReference type="InterPro" id="IPR017452">
    <property type="entry name" value="GPCR_Rhodpsn_7TM"/>
</dbReference>
<dbReference type="Pfam" id="PF00001">
    <property type="entry name" value="7tm_1"/>
    <property type="match status" value="2"/>
</dbReference>
<keyword evidence="9" id="KW-0807">Transducer</keyword>
<dbReference type="AlphaFoldDB" id="A0A913YNY4"/>
<dbReference type="PRINTS" id="PR00237">
    <property type="entry name" value="GPCRRHODOPSN"/>
</dbReference>
<feature type="transmembrane region" description="Helical" evidence="10">
    <location>
        <begin position="175"/>
        <end position="196"/>
    </location>
</feature>
<evidence type="ECO:0000256" key="5">
    <source>
        <dbReference type="ARBA" id="ARBA00023040"/>
    </source>
</evidence>
<protein>
    <recommendedName>
        <fullName evidence="11">G-protein coupled receptors family 1 profile domain-containing protein</fullName>
    </recommendedName>
</protein>
<accession>A0A913YNY4</accession>
<dbReference type="GO" id="GO:0004930">
    <property type="term" value="F:G protein-coupled receptor activity"/>
    <property type="evidence" value="ECO:0007669"/>
    <property type="project" value="UniProtKB-KW"/>
</dbReference>
<evidence type="ECO:0000256" key="4">
    <source>
        <dbReference type="ARBA" id="ARBA00022989"/>
    </source>
</evidence>
<dbReference type="GeneID" id="114575373"/>
<keyword evidence="8" id="KW-0325">Glycoprotein</keyword>
<evidence type="ECO:0000256" key="9">
    <source>
        <dbReference type="ARBA" id="ARBA00023224"/>
    </source>
</evidence>
<keyword evidence="2" id="KW-1003">Cell membrane</keyword>
<evidence type="ECO:0000256" key="10">
    <source>
        <dbReference type="SAM" id="Phobius"/>
    </source>
</evidence>
<feature type="transmembrane region" description="Helical" evidence="10">
    <location>
        <begin position="20"/>
        <end position="45"/>
    </location>
</feature>
<keyword evidence="7" id="KW-0675">Receptor</keyword>
<evidence type="ECO:0000313" key="13">
    <source>
        <dbReference type="Proteomes" id="UP000887567"/>
    </source>
</evidence>
<organism evidence="12 13">
    <name type="scientific">Exaiptasia diaphana</name>
    <name type="common">Tropical sea anemone</name>
    <name type="synonym">Aiptasia pulchella</name>
    <dbReference type="NCBI Taxonomy" id="2652724"/>
    <lineage>
        <taxon>Eukaryota</taxon>
        <taxon>Metazoa</taxon>
        <taxon>Cnidaria</taxon>
        <taxon>Anthozoa</taxon>
        <taxon>Hexacorallia</taxon>
        <taxon>Actiniaria</taxon>
        <taxon>Aiptasiidae</taxon>
        <taxon>Exaiptasia</taxon>
    </lineage>
</organism>
<evidence type="ECO:0000256" key="1">
    <source>
        <dbReference type="ARBA" id="ARBA00004651"/>
    </source>
</evidence>
<keyword evidence="3 10" id="KW-0812">Transmembrane</keyword>
<proteinExistence type="predicted"/>
<evidence type="ECO:0000256" key="6">
    <source>
        <dbReference type="ARBA" id="ARBA00023136"/>
    </source>
</evidence>
<feature type="transmembrane region" description="Helical" evidence="10">
    <location>
        <begin position="57"/>
        <end position="84"/>
    </location>
</feature>
<comment type="subcellular location">
    <subcellularLocation>
        <location evidence="1">Cell membrane</location>
        <topology evidence="1">Multi-pass membrane protein</topology>
    </subcellularLocation>
</comment>
<feature type="domain" description="G-protein coupled receptors family 1 profile" evidence="11">
    <location>
        <begin position="35"/>
        <end position="272"/>
    </location>
</feature>
<dbReference type="GO" id="GO:0005886">
    <property type="term" value="C:plasma membrane"/>
    <property type="evidence" value="ECO:0007669"/>
    <property type="project" value="UniProtKB-SubCell"/>
</dbReference>
<reference evidence="12" key="1">
    <citation type="submission" date="2022-11" db="UniProtKB">
        <authorList>
            <consortium name="EnsemblMetazoa"/>
        </authorList>
    </citation>
    <scope>IDENTIFICATION</scope>
</reference>
<dbReference type="SUPFAM" id="SSF81321">
    <property type="entry name" value="Family A G protein-coupled receptor-like"/>
    <property type="match status" value="1"/>
</dbReference>
<dbReference type="PROSITE" id="PS50262">
    <property type="entry name" value="G_PROTEIN_RECEP_F1_2"/>
    <property type="match status" value="1"/>
</dbReference>
<evidence type="ECO:0000256" key="2">
    <source>
        <dbReference type="ARBA" id="ARBA00022475"/>
    </source>
</evidence>
<sequence>MPANSSYDKFGGQPKTSEIIWATLYFVGSITVFVANVLTVITFLVNRHLLKRSMYCLVNLAVADMVVGLGTLISNTVVLVLFGIKALVDKNFLYHRSTAVVIQTSVYNFTMGATMLSLIIVAFERMLATLWPLRHRTLKSSVYMWFVLSPWICALTIAMSSSLNNPQNKRNYLGSPWIILKTLILCTTYITIYIKFKSRKTQPQFNAQRLPRQEKRLVATVLLVTIASICTWTPMGLVLLIRDIDMFPVPYQAHFGAVSLLMMNSLVNPVIYVFRMKGFRIALHELVCRCFPESRPHEVNRVEMSVFGPSRYNITISDQIKSIYMPTIH</sequence>
<evidence type="ECO:0000256" key="8">
    <source>
        <dbReference type="ARBA" id="ARBA00023180"/>
    </source>
</evidence>
<feature type="transmembrane region" description="Helical" evidence="10">
    <location>
        <begin position="143"/>
        <end position="163"/>
    </location>
</feature>
<dbReference type="RefSeq" id="XP_028515906.1">
    <property type="nucleotide sequence ID" value="XM_028660105.1"/>
</dbReference>
<feature type="transmembrane region" description="Helical" evidence="10">
    <location>
        <begin position="253"/>
        <end position="274"/>
    </location>
</feature>
<dbReference type="EnsemblMetazoa" id="XM_028660105.1">
    <property type="protein sequence ID" value="XP_028515906.1"/>
    <property type="gene ID" value="LOC114575373"/>
</dbReference>
<dbReference type="Proteomes" id="UP000887567">
    <property type="component" value="Unplaced"/>
</dbReference>
<dbReference type="CDD" id="cd00637">
    <property type="entry name" value="7tm_classA_rhodopsin-like"/>
    <property type="match status" value="1"/>
</dbReference>
<dbReference type="OrthoDB" id="5955161at2759"/>
<dbReference type="OMA" id="CICRERN"/>